<proteinExistence type="predicted"/>
<dbReference type="AlphaFoldDB" id="A0AAN5C332"/>
<reference evidence="2" key="1">
    <citation type="submission" date="2022-10" db="EMBL/GenBank/DDBJ databases">
        <title>Genome assembly of Pristionchus species.</title>
        <authorList>
            <person name="Yoshida K."/>
            <person name="Sommer R.J."/>
        </authorList>
    </citation>
    <scope>NUCLEOTIDE SEQUENCE [LARGE SCALE GENOMIC DNA]</scope>
    <source>
        <strain evidence="2">RS5460</strain>
    </source>
</reference>
<name>A0AAN5C332_9BILA</name>
<evidence type="ECO:0000313" key="2">
    <source>
        <dbReference type="Proteomes" id="UP001328107"/>
    </source>
</evidence>
<dbReference type="EMBL" id="BTRK01000002">
    <property type="protein sequence ID" value="GMR35283.1"/>
    <property type="molecule type" value="Genomic_DNA"/>
</dbReference>
<protein>
    <submittedName>
        <fullName evidence="1">Uncharacterized protein</fullName>
    </submittedName>
</protein>
<feature type="non-terminal residue" evidence="1">
    <location>
        <position position="74"/>
    </location>
</feature>
<organism evidence="1 2">
    <name type="scientific">Pristionchus mayeri</name>
    <dbReference type="NCBI Taxonomy" id="1317129"/>
    <lineage>
        <taxon>Eukaryota</taxon>
        <taxon>Metazoa</taxon>
        <taxon>Ecdysozoa</taxon>
        <taxon>Nematoda</taxon>
        <taxon>Chromadorea</taxon>
        <taxon>Rhabditida</taxon>
        <taxon>Rhabditina</taxon>
        <taxon>Diplogasteromorpha</taxon>
        <taxon>Diplogasteroidea</taxon>
        <taxon>Neodiplogasteridae</taxon>
        <taxon>Pristionchus</taxon>
    </lineage>
</organism>
<dbReference type="Proteomes" id="UP001328107">
    <property type="component" value="Unassembled WGS sequence"/>
</dbReference>
<comment type="caution">
    <text evidence="1">The sequence shown here is derived from an EMBL/GenBank/DDBJ whole genome shotgun (WGS) entry which is preliminary data.</text>
</comment>
<sequence length="74" mass="8324">MICPDVSPTYTLRKLIAKVENEVIFLFVVNRCKVAALFPAIAFCVIVRYGHELSCEKAIERVGLVTVSPIRRLC</sequence>
<gene>
    <name evidence="1" type="ORF">PMAYCL1PPCAC_05477</name>
</gene>
<evidence type="ECO:0000313" key="1">
    <source>
        <dbReference type="EMBL" id="GMR35283.1"/>
    </source>
</evidence>
<keyword evidence="2" id="KW-1185">Reference proteome</keyword>
<accession>A0AAN5C332</accession>